<organism evidence="2 3">
    <name type="scientific">Paeniglutamicibacter psychrophenolicus</name>
    <dbReference type="NCBI Taxonomy" id="257454"/>
    <lineage>
        <taxon>Bacteria</taxon>
        <taxon>Bacillati</taxon>
        <taxon>Actinomycetota</taxon>
        <taxon>Actinomycetes</taxon>
        <taxon>Micrococcales</taxon>
        <taxon>Micrococcaceae</taxon>
        <taxon>Paeniglutamicibacter</taxon>
    </lineage>
</organism>
<dbReference type="PANTHER" id="PTHR43441:SF10">
    <property type="entry name" value="ACETYLTRANSFERASE"/>
    <property type="match status" value="1"/>
</dbReference>
<proteinExistence type="predicted"/>
<protein>
    <submittedName>
        <fullName evidence="2">RimJ/RimL family protein N-acetyltransferase</fullName>
    </submittedName>
</protein>
<dbReference type="Pfam" id="PF13302">
    <property type="entry name" value="Acetyltransf_3"/>
    <property type="match status" value="1"/>
</dbReference>
<name>A0ABS4WCD1_9MICC</name>
<evidence type="ECO:0000313" key="3">
    <source>
        <dbReference type="Proteomes" id="UP000766570"/>
    </source>
</evidence>
<dbReference type="Gene3D" id="3.40.630.30">
    <property type="match status" value="1"/>
</dbReference>
<sequence length="196" mass="20743">MSHRPDPRSAACLRPWTDSVNDIAAILDAFDSDDMAAQAGEPISTEAAARRWVAQWIDPGNAGAVAFAIDVAGRAVGHAMAGAIDRRHDTAWVSYWVATEARGTGLASRATAGLAEHCFGALGLFRLELAYRANNPGSAGVARNAGFRIEGLERAKLRYLDEHGNPVRYDVQTCARLRSDGPALVPPLPLAPAGTA</sequence>
<dbReference type="PROSITE" id="PS51186">
    <property type="entry name" value="GNAT"/>
    <property type="match status" value="1"/>
</dbReference>
<dbReference type="InterPro" id="IPR016181">
    <property type="entry name" value="Acyl_CoA_acyltransferase"/>
</dbReference>
<reference evidence="2 3" key="1">
    <citation type="submission" date="2021-03" db="EMBL/GenBank/DDBJ databases">
        <title>Sequencing the genomes of 1000 actinobacteria strains.</title>
        <authorList>
            <person name="Klenk H.-P."/>
        </authorList>
    </citation>
    <scope>NUCLEOTIDE SEQUENCE [LARGE SCALE GENOMIC DNA]</scope>
    <source>
        <strain evidence="2 3">DSM 15454</strain>
    </source>
</reference>
<feature type="domain" description="N-acetyltransferase" evidence="1">
    <location>
        <begin position="24"/>
        <end position="172"/>
    </location>
</feature>
<dbReference type="SUPFAM" id="SSF55729">
    <property type="entry name" value="Acyl-CoA N-acyltransferases (Nat)"/>
    <property type="match status" value="1"/>
</dbReference>
<evidence type="ECO:0000313" key="2">
    <source>
        <dbReference type="EMBL" id="MBP2373852.1"/>
    </source>
</evidence>
<dbReference type="Proteomes" id="UP000766570">
    <property type="component" value="Unassembled WGS sequence"/>
</dbReference>
<evidence type="ECO:0000259" key="1">
    <source>
        <dbReference type="PROSITE" id="PS51186"/>
    </source>
</evidence>
<dbReference type="PANTHER" id="PTHR43441">
    <property type="entry name" value="RIBOSOMAL-PROTEIN-SERINE ACETYLTRANSFERASE"/>
    <property type="match status" value="1"/>
</dbReference>
<gene>
    <name evidence="2" type="ORF">JOF46_001764</name>
</gene>
<dbReference type="EMBL" id="JAGIOE010000001">
    <property type="protein sequence ID" value="MBP2373852.1"/>
    <property type="molecule type" value="Genomic_DNA"/>
</dbReference>
<comment type="caution">
    <text evidence="2">The sequence shown here is derived from an EMBL/GenBank/DDBJ whole genome shotgun (WGS) entry which is preliminary data.</text>
</comment>
<keyword evidence="3" id="KW-1185">Reference proteome</keyword>
<dbReference type="RefSeq" id="WP_209906974.1">
    <property type="nucleotide sequence ID" value="NZ_BAAAMI010000011.1"/>
</dbReference>
<accession>A0ABS4WCD1</accession>
<dbReference type="InterPro" id="IPR000182">
    <property type="entry name" value="GNAT_dom"/>
</dbReference>
<dbReference type="InterPro" id="IPR051908">
    <property type="entry name" value="Ribosomal_N-acetyltransferase"/>
</dbReference>